<name>A0ABR6XCL8_9BURK</name>
<comment type="caution">
    <text evidence="1">The sequence shown here is derived from an EMBL/GenBank/DDBJ whole genome shotgun (WGS) entry which is preliminary data.</text>
</comment>
<evidence type="ECO:0000313" key="2">
    <source>
        <dbReference type="Proteomes" id="UP000637632"/>
    </source>
</evidence>
<gene>
    <name evidence="1" type="ORF">H8K26_04360</name>
</gene>
<dbReference type="RefSeq" id="WP_186896545.1">
    <property type="nucleotide sequence ID" value="NZ_JACOFT010000001.1"/>
</dbReference>
<proteinExistence type="predicted"/>
<reference evidence="1 2" key="1">
    <citation type="submission" date="2020-08" db="EMBL/GenBank/DDBJ databases">
        <title>Novel species isolated from subtropical streams in China.</title>
        <authorList>
            <person name="Lu H."/>
        </authorList>
    </citation>
    <scope>NUCLEOTIDE SEQUENCE [LARGE SCALE GENOMIC DNA]</scope>
    <source>
        <strain evidence="1 2">CCTCC AB 2015119</strain>
    </source>
</reference>
<dbReference type="EMBL" id="JACOFT010000001">
    <property type="protein sequence ID" value="MBC3810665.1"/>
    <property type="molecule type" value="Genomic_DNA"/>
</dbReference>
<protein>
    <submittedName>
        <fullName evidence="1">Uncharacterized protein</fullName>
    </submittedName>
</protein>
<dbReference type="Proteomes" id="UP000637632">
    <property type="component" value="Unassembled WGS sequence"/>
</dbReference>
<sequence>MNHKLSIDEYDALEQISKLPKNVKPNACIGRNTKRLTGIKLVAYRKDGSLELTENGRQVLFIKQCIDGLRAIANDAGTKLSGPVAIFLEKKGHIQINPESGLHEISQRGKECLADIETNSKKA</sequence>
<organism evidence="1 2">
    <name type="scientific">Undibacterium aquatile</name>
    <dbReference type="NCBI Taxonomy" id="1537398"/>
    <lineage>
        <taxon>Bacteria</taxon>
        <taxon>Pseudomonadati</taxon>
        <taxon>Pseudomonadota</taxon>
        <taxon>Betaproteobacteria</taxon>
        <taxon>Burkholderiales</taxon>
        <taxon>Oxalobacteraceae</taxon>
        <taxon>Undibacterium</taxon>
    </lineage>
</organism>
<accession>A0ABR6XCL8</accession>
<keyword evidence="2" id="KW-1185">Reference proteome</keyword>
<evidence type="ECO:0000313" key="1">
    <source>
        <dbReference type="EMBL" id="MBC3810665.1"/>
    </source>
</evidence>